<dbReference type="InterPro" id="IPR002563">
    <property type="entry name" value="Flavin_Rdtase-like_dom"/>
</dbReference>
<dbReference type="GO" id="GO:0032993">
    <property type="term" value="C:protein-DNA complex"/>
    <property type="evidence" value="ECO:0007669"/>
    <property type="project" value="TreeGrafter"/>
</dbReference>
<dbReference type="InterPro" id="IPR005119">
    <property type="entry name" value="LysR_subst-bd"/>
</dbReference>
<keyword evidence="4" id="KW-0804">Transcription</keyword>
<organism evidence="6 7">
    <name type="scientific">Ancylobacter mangrovi</name>
    <dbReference type="NCBI Taxonomy" id="2972472"/>
    <lineage>
        <taxon>Bacteria</taxon>
        <taxon>Pseudomonadati</taxon>
        <taxon>Pseudomonadota</taxon>
        <taxon>Alphaproteobacteria</taxon>
        <taxon>Hyphomicrobiales</taxon>
        <taxon>Xanthobacteraceae</taxon>
        <taxon>Ancylobacter</taxon>
    </lineage>
</organism>
<evidence type="ECO:0000313" key="7">
    <source>
        <dbReference type="Proteomes" id="UP001151088"/>
    </source>
</evidence>
<evidence type="ECO:0000313" key="6">
    <source>
        <dbReference type="EMBL" id="MCS0495520.1"/>
    </source>
</evidence>
<dbReference type="SUPFAM" id="SSF50475">
    <property type="entry name" value="FMN-binding split barrel"/>
    <property type="match status" value="1"/>
</dbReference>
<dbReference type="InterPro" id="IPR012349">
    <property type="entry name" value="Split_barrel_FMN-bd"/>
</dbReference>
<keyword evidence="7" id="KW-1185">Reference proteome</keyword>
<evidence type="ECO:0000256" key="3">
    <source>
        <dbReference type="ARBA" id="ARBA00023125"/>
    </source>
</evidence>
<gene>
    <name evidence="6" type="ORF">NVS89_10460</name>
</gene>
<dbReference type="EMBL" id="JANTHZ010000003">
    <property type="protein sequence ID" value="MCS0495520.1"/>
    <property type="molecule type" value="Genomic_DNA"/>
</dbReference>
<dbReference type="PROSITE" id="PS51257">
    <property type="entry name" value="PROKAR_LIPOPROTEIN"/>
    <property type="match status" value="1"/>
</dbReference>
<comment type="similarity">
    <text evidence="1">Belongs to the LysR transcriptional regulatory family.</text>
</comment>
<dbReference type="Gene3D" id="2.30.110.10">
    <property type="entry name" value="Electron Transport, Fmn-binding Protein, Chain A"/>
    <property type="match status" value="1"/>
</dbReference>
<dbReference type="Gene3D" id="3.40.190.10">
    <property type="entry name" value="Periplasmic binding protein-like II"/>
    <property type="match status" value="2"/>
</dbReference>
<dbReference type="Pfam" id="PF01613">
    <property type="entry name" value="Flavin_Reduct"/>
    <property type="match status" value="1"/>
</dbReference>
<evidence type="ECO:0000256" key="4">
    <source>
        <dbReference type="ARBA" id="ARBA00023163"/>
    </source>
</evidence>
<dbReference type="RefSeq" id="WP_258732637.1">
    <property type="nucleotide sequence ID" value="NZ_JANTHZ010000003.1"/>
</dbReference>
<dbReference type="Proteomes" id="UP001151088">
    <property type="component" value="Unassembled WGS sequence"/>
</dbReference>
<reference evidence="6" key="1">
    <citation type="submission" date="2022-08" db="EMBL/GenBank/DDBJ databases">
        <authorList>
            <person name="Li F."/>
        </authorList>
    </citation>
    <scope>NUCLEOTIDE SEQUENCE</scope>
    <source>
        <strain evidence="6">MQZ15Z-1</strain>
    </source>
</reference>
<keyword evidence="3" id="KW-0238">DNA-binding</keyword>
<evidence type="ECO:0000256" key="2">
    <source>
        <dbReference type="ARBA" id="ARBA00023015"/>
    </source>
</evidence>
<proteinExistence type="inferred from homology"/>
<dbReference type="Pfam" id="PF03466">
    <property type="entry name" value="LysR_substrate"/>
    <property type="match status" value="1"/>
</dbReference>
<dbReference type="CDD" id="cd08412">
    <property type="entry name" value="PBP2_PAO1_like"/>
    <property type="match status" value="1"/>
</dbReference>
<dbReference type="GO" id="GO:0003677">
    <property type="term" value="F:DNA binding"/>
    <property type="evidence" value="ECO:0007669"/>
    <property type="project" value="UniProtKB-KW"/>
</dbReference>
<keyword evidence="2" id="KW-0805">Transcription regulation</keyword>
<dbReference type="SMART" id="SM00903">
    <property type="entry name" value="Flavin_Reduct"/>
    <property type="match status" value="1"/>
</dbReference>
<comment type="caution">
    <text evidence="6">The sequence shown here is derived from an EMBL/GenBank/DDBJ whole genome shotgun (WGS) entry which is preliminary data.</text>
</comment>
<evidence type="ECO:0000259" key="5">
    <source>
        <dbReference type="SMART" id="SM00903"/>
    </source>
</evidence>
<evidence type="ECO:0000256" key="1">
    <source>
        <dbReference type="ARBA" id="ARBA00009437"/>
    </source>
</evidence>
<dbReference type="SUPFAM" id="SSF53850">
    <property type="entry name" value="Periplasmic binding protein-like II"/>
    <property type="match status" value="1"/>
</dbReference>
<feature type="domain" description="Flavin reductase like" evidence="5">
    <location>
        <begin position="11"/>
        <end position="160"/>
    </location>
</feature>
<protein>
    <submittedName>
        <fullName evidence="6">LysR substrate-binding domain-containing protein</fullName>
    </submittedName>
</protein>
<dbReference type="PANTHER" id="PTHR30346">
    <property type="entry name" value="TRANSCRIPTIONAL DUAL REGULATOR HCAR-RELATED"/>
    <property type="match status" value="1"/>
</dbReference>
<dbReference type="GO" id="GO:0003700">
    <property type="term" value="F:DNA-binding transcription factor activity"/>
    <property type="evidence" value="ECO:0007669"/>
    <property type="project" value="TreeGrafter"/>
</dbReference>
<dbReference type="AlphaFoldDB" id="A0A9X2PCQ3"/>
<dbReference type="PANTHER" id="PTHR30346:SF0">
    <property type="entry name" value="HCA OPERON TRANSCRIPTIONAL ACTIVATOR HCAR"/>
    <property type="match status" value="1"/>
</dbReference>
<name>A0A9X2PCQ3_9HYPH</name>
<dbReference type="GO" id="GO:0016646">
    <property type="term" value="F:oxidoreductase activity, acting on the CH-NH group of donors, NAD or NADP as acceptor"/>
    <property type="evidence" value="ECO:0007669"/>
    <property type="project" value="UniProtKB-ARBA"/>
</dbReference>
<dbReference type="GO" id="GO:0010181">
    <property type="term" value="F:FMN binding"/>
    <property type="evidence" value="ECO:0007669"/>
    <property type="project" value="InterPro"/>
</dbReference>
<accession>A0A9X2PCQ3</accession>
<sequence length="380" mass="40556">MTLRQQFLAGMSFAACTVNIVTTDGPAGRYGLTVSAMTSVSADTATPTLLICVNSNSAAAQAIIDNGVFCVNVLRDDQFYISECFASRVKTEDGDKFSCGDWGRGATGAPRLIDSLVTFECRVMSSQRVGSHLVVFGSVDTIVSADEGSPLIYAKRAYGTASPIDIRPRGEIAATTLRLGAFHTFGPYVIPGIVESLAAEEGGVTLELVEGDQRRVLDSLRNGDVDVALVYDIAVGKGFHIERLAALSPYVLLPERHPLANHAAVSLVDLVDEPLILLDAPPSGDYFLSLFTEQNLSPNVRFRISSFEMVRGMVGRGLGYALLATKPASGLSYEGRALTARPLTDETEPSHIALVTRHGDAPKPAVKAFAERCRLLFAAG</sequence>